<gene>
    <name evidence="1" type="ORF">LCGC14_1126480</name>
</gene>
<proteinExistence type="predicted"/>
<accession>A0A0F9M2H0</accession>
<dbReference type="SUPFAM" id="SSF161266">
    <property type="entry name" value="Gam-like"/>
    <property type="match status" value="1"/>
</dbReference>
<reference evidence="1" key="1">
    <citation type="journal article" date="2015" name="Nature">
        <title>Complex archaea that bridge the gap between prokaryotes and eukaryotes.</title>
        <authorList>
            <person name="Spang A."/>
            <person name="Saw J.H."/>
            <person name="Jorgensen S.L."/>
            <person name="Zaremba-Niedzwiedzka K."/>
            <person name="Martijn J."/>
            <person name="Lind A.E."/>
            <person name="van Eijk R."/>
            <person name="Schleper C."/>
            <person name="Guy L."/>
            <person name="Ettema T.J."/>
        </authorList>
    </citation>
    <scope>NUCLEOTIDE SEQUENCE</scope>
</reference>
<comment type="caution">
    <text evidence="1">The sequence shown here is derived from an EMBL/GenBank/DDBJ whole genome shotgun (WGS) entry which is preliminary data.</text>
</comment>
<evidence type="ECO:0008006" key="2">
    <source>
        <dbReference type="Google" id="ProtNLM"/>
    </source>
</evidence>
<dbReference type="GO" id="GO:0042262">
    <property type="term" value="P:DNA protection"/>
    <property type="evidence" value="ECO:0007669"/>
    <property type="project" value="InterPro"/>
</dbReference>
<dbReference type="EMBL" id="LAZR01005246">
    <property type="protein sequence ID" value="KKN01575.1"/>
    <property type="molecule type" value="Genomic_DNA"/>
</dbReference>
<dbReference type="InterPro" id="IPR009951">
    <property type="entry name" value="Host-nuc_inhib_Gam"/>
</dbReference>
<organism evidence="1">
    <name type="scientific">marine sediment metagenome</name>
    <dbReference type="NCBI Taxonomy" id="412755"/>
    <lineage>
        <taxon>unclassified sequences</taxon>
        <taxon>metagenomes</taxon>
        <taxon>ecological metagenomes</taxon>
    </lineage>
</organism>
<dbReference type="GO" id="GO:0003690">
    <property type="term" value="F:double-stranded DNA binding"/>
    <property type="evidence" value="ECO:0007669"/>
    <property type="project" value="InterPro"/>
</dbReference>
<dbReference type="AlphaFoldDB" id="A0A0F9M2H0"/>
<sequence>MMQEPQDTVESALYGAAWDEPLPTIMYKDPDATFPTSVAADMVSEQERIKESFKIDDQGKANWAIRRIREAEERGVEVIDTANKERERIVRWKEKVVKKEKREIDFFHGLLRDYAHDELAKTDGKVKSIPLSEGTLQFTKRQPKLIYDDKALIQELEDKDLEKLIRRKAEPNLVEIKQAIKGGFKLKSITVEEQVDGFKVTVNE</sequence>
<evidence type="ECO:0000313" key="1">
    <source>
        <dbReference type="EMBL" id="KKN01575.1"/>
    </source>
</evidence>
<protein>
    <recommendedName>
        <fullName evidence="2">Bacteriophage Mu Gam like protein</fullName>
    </recommendedName>
</protein>
<name>A0A0F9M2H0_9ZZZZ</name>
<dbReference type="Pfam" id="PF07352">
    <property type="entry name" value="Phage_Mu_Gam"/>
    <property type="match status" value="1"/>
</dbReference>